<dbReference type="GO" id="GO:0016887">
    <property type="term" value="F:ATP hydrolysis activity"/>
    <property type="evidence" value="ECO:0007669"/>
    <property type="project" value="InterPro"/>
</dbReference>
<feature type="domain" description="ATPase AAA-type core" evidence="3">
    <location>
        <begin position="628"/>
        <end position="698"/>
    </location>
</feature>
<evidence type="ECO:0000313" key="4">
    <source>
        <dbReference type="EMBL" id="KAK4204779.1"/>
    </source>
</evidence>
<gene>
    <name evidence="4" type="ORF">QBC40DRAFT_329229</name>
</gene>
<keyword evidence="2" id="KW-1133">Transmembrane helix</keyword>
<reference evidence="4" key="2">
    <citation type="submission" date="2023-05" db="EMBL/GenBank/DDBJ databases">
        <authorList>
            <consortium name="Lawrence Berkeley National Laboratory"/>
            <person name="Steindorff A."/>
            <person name="Hensen N."/>
            <person name="Bonometti L."/>
            <person name="Westerberg I."/>
            <person name="Brannstrom I.O."/>
            <person name="Guillou S."/>
            <person name="Cros-Aarteil S."/>
            <person name="Calhoun S."/>
            <person name="Haridas S."/>
            <person name="Kuo A."/>
            <person name="Mondo S."/>
            <person name="Pangilinan J."/>
            <person name="Riley R."/>
            <person name="Labutti K."/>
            <person name="Andreopoulos B."/>
            <person name="Lipzen A."/>
            <person name="Chen C."/>
            <person name="Yanf M."/>
            <person name="Daum C."/>
            <person name="Ng V."/>
            <person name="Clum A."/>
            <person name="Ohm R."/>
            <person name="Martin F."/>
            <person name="Silar P."/>
            <person name="Natvig D."/>
            <person name="Lalanne C."/>
            <person name="Gautier V."/>
            <person name="Ament-Velasquez S.L."/>
            <person name="Kruys A."/>
            <person name="Hutchinson M.I."/>
            <person name="Powell A.J."/>
            <person name="Barry K."/>
            <person name="Miller A.N."/>
            <person name="Grigoriev I.V."/>
            <person name="Debuchy R."/>
            <person name="Gladieux P."/>
            <person name="Thoren M.H."/>
            <person name="Johannesson H."/>
        </authorList>
    </citation>
    <scope>NUCLEOTIDE SEQUENCE</scope>
    <source>
        <strain evidence="4">CBS 315.58</strain>
    </source>
</reference>
<evidence type="ECO:0000256" key="1">
    <source>
        <dbReference type="SAM" id="MobiDB-lite"/>
    </source>
</evidence>
<feature type="region of interest" description="Disordered" evidence="1">
    <location>
        <begin position="138"/>
        <end position="183"/>
    </location>
</feature>
<keyword evidence="2" id="KW-0472">Membrane</keyword>
<reference evidence="4" key="1">
    <citation type="journal article" date="2023" name="Mol. Phylogenet. Evol.">
        <title>Genome-scale phylogeny and comparative genomics of the fungal order Sordariales.</title>
        <authorList>
            <person name="Hensen N."/>
            <person name="Bonometti L."/>
            <person name="Westerberg I."/>
            <person name="Brannstrom I.O."/>
            <person name="Guillou S."/>
            <person name="Cros-Aarteil S."/>
            <person name="Calhoun S."/>
            <person name="Haridas S."/>
            <person name="Kuo A."/>
            <person name="Mondo S."/>
            <person name="Pangilinan J."/>
            <person name="Riley R."/>
            <person name="LaButti K."/>
            <person name="Andreopoulos B."/>
            <person name="Lipzen A."/>
            <person name="Chen C."/>
            <person name="Yan M."/>
            <person name="Daum C."/>
            <person name="Ng V."/>
            <person name="Clum A."/>
            <person name="Steindorff A."/>
            <person name="Ohm R.A."/>
            <person name="Martin F."/>
            <person name="Silar P."/>
            <person name="Natvig D.O."/>
            <person name="Lalanne C."/>
            <person name="Gautier V."/>
            <person name="Ament-Velasquez S.L."/>
            <person name="Kruys A."/>
            <person name="Hutchinson M.I."/>
            <person name="Powell A.J."/>
            <person name="Barry K."/>
            <person name="Miller A.N."/>
            <person name="Grigoriev I.V."/>
            <person name="Debuchy R."/>
            <person name="Gladieux P."/>
            <person name="Hiltunen Thoren M."/>
            <person name="Johannesson H."/>
        </authorList>
    </citation>
    <scope>NUCLEOTIDE SEQUENCE</scope>
    <source>
        <strain evidence="4">CBS 315.58</strain>
    </source>
</reference>
<dbReference type="Pfam" id="PF00004">
    <property type="entry name" value="AAA"/>
    <property type="match status" value="1"/>
</dbReference>
<evidence type="ECO:0000259" key="3">
    <source>
        <dbReference type="Pfam" id="PF00004"/>
    </source>
</evidence>
<name>A0AAN6XQ60_9PEZI</name>
<comment type="caution">
    <text evidence="4">The sequence shown here is derived from an EMBL/GenBank/DDBJ whole genome shotgun (WGS) entry which is preliminary data.</text>
</comment>
<dbReference type="AlphaFoldDB" id="A0AAN6XQ60"/>
<accession>A0AAN6XQ60</accession>
<dbReference type="SUPFAM" id="SSF52540">
    <property type="entry name" value="P-loop containing nucleoside triphosphate hydrolases"/>
    <property type="match status" value="1"/>
</dbReference>
<protein>
    <recommendedName>
        <fullName evidence="3">ATPase AAA-type core domain-containing protein</fullName>
    </recommendedName>
</protein>
<evidence type="ECO:0000313" key="5">
    <source>
        <dbReference type="Proteomes" id="UP001303160"/>
    </source>
</evidence>
<dbReference type="GO" id="GO:0005524">
    <property type="term" value="F:ATP binding"/>
    <property type="evidence" value="ECO:0007669"/>
    <property type="project" value="InterPro"/>
</dbReference>
<dbReference type="EMBL" id="MU863880">
    <property type="protein sequence ID" value="KAK4204779.1"/>
    <property type="molecule type" value="Genomic_DNA"/>
</dbReference>
<sequence>MDALQQKTLHALHAFIPKSTLDINLEGTAEIQVASLTEATHGIDVTCLPELPVDNREYIADGRYKVICQVPELTVDSWSGSEIRERLWFDSGSLPKALLERLSRVQLITESHDGGFAGSPDEGNWTWFELGVTVKHGDAKGGDGKGDNERGANSNEKRNDDKSGDKKSHEGGSDSGNNEEKTRWMSHENAFLTKEAQWREGRIFGKDDDLLKALRNENIAEGFIRVCACAYFSAWRITGKKACLILDLMTIRADLPDSISAPRVIVAGIKAPDDELLRNYHGSGGVRYLSWLPETSNDTSYVVVNTPKDEQREGGTKEITGQLHFPVERWPGRLDNPFLVILNTASLSKAETEQLFKHTTPGLEEIGRRLLVVVDADMLDTQTRAESNESCPTTRLSWDQAVEQFWDFGKNLPFHLLIRFGDEGVIYKDPNRPGRQVLVFEPGNIEGHFRKTFFDKPDEATSKGDALRGHLDDAYIAGLAATLVEESTTSLQNWHFCETQIKEAATTALRWSRRYARYKFNKFDQNLATWYNMRLNFDDPVFVPIRLPNNLAAGSSLIFSSLPYSPITHAAWDIVRNGVEDVLAFVPAARFNALVTADRTEIEQFRRIACEIETYLRGPREKPLSIAVFGQPGSGKSFGVEQVIKSIMKETKQEIDFVDLNLSQFQGIKDLEQTFENICSKSTSGKLPVVFFDEFDTTFLGTPRYWLRHFISPLQNGTWTHGNDTKILGAGIYVFIGGTAKTFAEFSHVNAMSRIGSPEVQRSADVTTNPMSQVPEGCGFVKRFLDDELGPSNFKTFHFKFQPGHEYSDLADLFLEIQQSGTKTLPVVFLEDFDAVLGNSGELLGWLKSFLAPMQDGKFAHIGDIKPLGRAIFFFVNKNSDSTQVFLGQQYPEAFALAKGPDFMSRLRGHVLTSSGLPGSRNMMSDLADVIRGYTQGNESRPLSLGIFRDTVIQAVESDTTDPGCEFARLVTGRSVDIQGPNKVDESDEMFVIRRAILLRSLLDRFPHGKLEVDNQVLNAMLGVERFKHGARSLQQILSMSKLPDREVVADDQKPTLKPLTPDHLPADSQLTLHVDPLLFKSWVKKPLIMPAGFNDPFIRLRRTQIEWAKARGGHKFNQNHLAFSHLKEQPTMLRTFINYETFGPKWVSQPVGGYSWPTLFCGIFVGFSGFSLVLMASSTIHQLSTYFPAFLSPLFKINF</sequence>
<keyword evidence="5" id="KW-1185">Reference proteome</keyword>
<keyword evidence="2" id="KW-0812">Transmembrane</keyword>
<dbReference type="Proteomes" id="UP001303160">
    <property type="component" value="Unassembled WGS sequence"/>
</dbReference>
<organism evidence="4 5">
    <name type="scientific">Triangularia verruculosa</name>
    <dbReference type="NCBI Taxonomy" id="2587418"/>
    <lineage>
        <taxon>Eukaryota</taxon>
        <taxon>Fungi</taxon>
        <taxon>Dikarya</taxon>
        <taxon>Ascomycota</taxon>
        <taxon>Pezizomycotina</taxon>
        <taxon>Sordariomycetes</taxon>
        <taxon>Sordariomycetidae</taxon>
        <taxon>Sordariales</taxon>
        <taxon>Podosporaceae</taxon>
        <taxon>Triangularia</taxon>
    </lineage>
</organism>
<feature type="transmembrane region" description="Helical" evidence="2">
    <location>
        <begin position="1155"/>
        <end position="1177"/>
    </location>
</feature>
<dbReference type="InterPro" id="IPR027417">
    <property type="entry name" value="P-loop_NTPase"/>
</dbReference>
<evidence type="ECO:0000256" key="2">
    <source>
        <dbReference type="SAM" id="Phobius"/>
    </source>
</evidence>
<proteinExistence type="predicted"/>
<dbReference type="Gene3D" id="3.40.50.300">
    <property type="entry name" value="P-loop containing nucleotide triphosphate hydrolases"/>
    <property type="match status" value="1"/>
</dbReference>
<dbReference type="InterPro" id="IPR003959">
    <property type="entry name" value="ATPase_AAA_core"/>
</dbReference>